<dbReference type="RefSeq" id="WP_340355861.1">
    <property type="nucleotide sequence ID" value="NZ_JBBKZU010000002.1"/>
</dbReference>
<keyword evidence="2" id="KW-0472">Membrane</keyword>
<feature type="compositionally biased region" description="Basic and acidic residues" evidence="1">
    <location>
        <begin position="126"/>
        <end position="135"/>
    </location>
</feature>
<accession>A0ABU8VA56</accession>
<evidence type="ECO:0000256" key="2">
    <source>
        <dbReference type="SAM" id="Phobius"/>
    </source>
</evidence>
<feature type="transmembrane region" description="Helical" evidence="2">
    <location>
        <begin position="48"/>
        <end position="72"/>
    </location>
</feature>
<feature type="transmembrane region" description="Helical" evidence="2">
    <location>
        <begin position="78"/>
        <end position="99"/>
    </location>
</feature>
<dbReference type="Proteomes" id="UP001365846">
    <property type="component" value="Unassembled WGS sequence"/>
</dbReference>
<feature type="region of interest" description="Disordered" evidence="1">
    <location>
        <begin position="166"/>
        <end position="190"/>
    </location>
</feature>
<comment type="caution">
    <text evidence="3">The sequence shown here is derived from an EMBL/GenBank/DDBJ whole genome shotgun (WGS) entry which is preliminary data.</text>
</comment>
<feature type="compositionally biased region" description="Low complexity" evidence="1">
    <location>
        <begin position="170"/>
        <end position="190"/>
    </location>
</feature>
<feature type="region of interest" description="Disordered" evidence="1">
    <location>
        <begin position="126"/>
        <end position="145"/>
    </location>
</feature>
<gene>
    <name evidence="3" type="ORF">WKW77_05640</name>
</gene>
<keyword evidence="4" id="KW-1185">Reference proteome</keyword>
<keyword evidence="2" id="KW-0812">Transmembrane</keyword>
<evidence type="ECO:0000313" key="3">
    <source>
        <dbReference type="EMBL" id="MEJ8810543.1"/>
    </source>
</evidence>
<proteinExistence type="predicted"/>
<evidence type="ECO:0000313" key="4">
    <source>
        <dbReference type="Proteomes" id="UP001365846"/>
    </source>
</evidence>
<dbReference type="EMBL" id="JBBKZU010000002">
    <property type="protein sequence ID" value="MEJ8810543.1"/>
    <property type="molecule type" value="Genomic_DNA"/>
</dbReference>
<name>A0ABU8VA56_9BURK</name>
<organism evidence="3 4">
    <name type="scientific">Variovorax ureilyticus</name>
    <dbReference type="NCBI Taxonomy" id="1836198"/>
    <lineage>
        <taxon>Bacteria</taxon>
        <taxon>Pseudomonadati</taxon>
        <taxon>Pseudomonadota</taxon>
        <taxon>Betaproteobacteria</taxon>
        <taxon>Burkholderiales</taxon>
        <taxon>Comamonadaceae</taxon>
        <taxon>Variovorax</taxon>
    </lineage>
</organism>
<protein>
    <submittedName>
        <fullName evidence="3">Phage holin family protein</fullName>
    </submittedName>
</protein>
<reference evidence="3 4" key="1">
    <citation type="submission" date="2024-03" db="EMBL/GenBank/DDBJ databases">
        <title>Novel species of the genus Variovorax.</title>
        <authorList>
            <person name="Liu Q."/>
            <person name="Xin Y.-H."/>
        </authorList>
    </citation>
    <scope>NUCLEOTIDE SEQUENCE [LARGE SCALE GENOMIC DNA]</scope>
    <source>
        <strain evidence="3 4">KACC 18899</strain>
    </source>
</reference>
<sequence>MEDFLMFHPFFKAVLQRPDLLVQHLSNHVALMKAEAAATGRSLAMKGIAALLAGLLLLLALGLTGVAVMLGFVHAFHAALVAVPAVAWGLALLSLVLAMRRSTAAQAQREVMSEIEADLAVLRDVKEERDERERPSTASAGRIGAFASSAGGTGLAGQDAHALSADGRARVASPAKTAASARGAATSSWS</sequence>
<evidence type="ECO:0000256" key="1">
    <source>
        <dbReference type="SAM" id="MobiDB-lite"/>
    </source>
</evidence>
<keyword evidence="2" id="KW-1133">Transmembrane helix</keyword>